<feature type="binding site" evidence="11">
    <location>
        <position position="58"/>
    </location>
    <ligand>
        <name>substrate</name>
    </ligand>
</feature>
<keyword evidence="11" id="KW-0963">Cytoplasm</keyword>
<organism evidence="13 14">
    <name type="scientific">Wenzhouxiangella sediminis</name>
    <dbReference type="NCBI Taxonomy" id="1792836"/>
    <lineage>
        <taxon>Bacteria</taxon>
        <taxon>Pseudomonadati</taxon>
        <taxon>Pseudomonadota</taxon>
        <taxon>Gammaproteobacteria</taxon>
        <taxon>Chromatiales</taxon>
        <taxon>Wenzhouxiangellaceae</taxon>
        <taxon>Wenzhouxiangella</taxon>
    </lineage>
</organism>
<evidence type="ECO:0000259" key="12">
    <source>
        <dbReference type="SMART" id="SM00382"/>
    </source>
</evidence>
<keyword evidence="11" id="KW-0479">Metal-binding</keyword>
<feature type="binding site" evidence="11">
    <location>
        <position position="118"/>
    </location>
    <ligand>
        <name>ATP</name>
        <dbReference type="ChEBI" id="CHEBI:30616"/>
    </ligand>
</feature>
<dbReference type="PANTHER" id="PTHR21087:SF16">
    <property type="entry name" value="SHIKIMATE KINASE 1, CHLOROPLASTIC"/>
    <property type="match status" value="1"/>
</dbReference>
<evidence type="ECO:0000313" key="14">
    <source>
        <dbReference type="Proteomes" id="UP000260351"/>
    </source>
</evidence>
<dbReference type="Gene3D" id="3.40.50.300">
    <property type="entry name" value="P-loop containing nucleotide triphosphate hydrolases"/>
    <property type="match status" value="1"/>
</dbReference>
<evidence type="ECO:0000256" key="3">
    <source>
        <dbReference type="ARBA" id="ARBA00012154"/>
    </source>
</evidence>
<dbReference type="GO" id="GO:0008652">
    <property type="term" value="P:amino acid biosynthetic process"/>
    <property type="evidence" value="ECO:0007669"/>
    <property type="project" value="UniProtKB-KW"/>
</dbReference>
<feature type="binding site" evidence="11">
    <location>
        <position position="80"/>
    </location>
    <ligand>
        <name>substrate</name>
    </ligand>
</feature>
<dbReference type="GO" id="GO:0005524">
    <property type="term" value="F:ATP binding"/>
    <property type="evidence" value="ECO:0007669"/>
    <property type="project" value="UniProtKB-UniRule"/>
</dbReference>
<dbReference type="InterPro" id="IPR027417">
    <property type="entry name" value="P-loop_NTPase"/>
</dbReference>
<evidence type="ECO:0000256" key="9">
    <source>
        <dbReference type="ARBA" id="ARBA00023141"/>
    </source>
</evidence>
<evidence type="ECO:0000313" key="13">
    <source>
        <dbReference type="EMBL" id="RFF29981.1"/>
    </source>
</evidence>
<dbReference type="InterPro" id="IPR023000">
    <property type="entry name" value="Shikimate_kinase_CS"/>
</dbReference>
<keyword evidence="4 11" id="KW-0028">Amino-acid biosynthesis</keyword>
<dbReference type="InterPro" id="IPR003593">
    <property type="entry name" value="AAA+_ATPase"/>
</dbReference>
<dbReference type="PANTHER" id="PTHR21087">
    <property type="entry name" value="SHIKIMATE KINASE"/>
    <property type="match status" value="1"/>
</dbReference>
<comment type="cofactor">
    <cofactor evidence="11">
        <name>Mg(2+)</name>
        <dbReference type="ChEBI" id="CHEBI:18420"/>
    </cofactor>
    <text evidence="11">Binds 1 Mg(2+) ion per subunit.</text>
</comment>
<feature type="domain" description="AAA+ ATPase" evidence="12">
    <location>
        <begin position="1"/>
        <end position="177"/>
    </location>
</feature>
<comment type="catalytic activity">
    <reaction evidence="10 11">
        <text>shikimate + ATP = 3-phosphoshikimate + ADP + H(+)</text>
        <dbReference type="Rhea" id="RHEA:13121"/>
        <dbReference type="ChEBI" id="CHEBI:15378"/>
        <dbReference type="ChEBI" id="CHEBI:30616"/>
        <dbReference type="ChEBI" id="CHEBI:36208"/>
        <dbReference type="ChEBI" id="CHEBI:145989"/>
        <dbReference type="ChEBI" id="CHEBI:456216"/>
        <dbReference type="EC" id="2.7.1.71"/>
    </reaction>
</comment>
<dbReference type="CDD" id="cd00464">
    <property type="entry name" value="SK"/>
    <property type="match status" value="1"/>
</dbReference>
<comment type="pathway">
    <text evidence="1 11">Metabolic intermediate biosynthesis; chorismate biosynthesis; chorismate from D-erythrose 4-phosphate and phosphoenolpyruvate: step 5/7.</text>
</comment>
<dbReference type="SUPFAM" id="SSF52540">
    <property type="entry name" value="P-loop containing nucleoside triphosphate hydrolases"/>
    <property type="match status" value="1"/>
</dbReference>
<keyword evidence="9 11" id="KW-0057">Aromatic amino acid biosynthesis</keyword>
<evidence type="ECO:0000256" key="10">
    <source>
        <dbReference type="ARBA" id="ARBA00048567"/>
    </source>
</evidence>
<comment type="subcellular location">
    <subcellularLocation>
        <location evidence="11">Cytoplasm</location>
    </subcellularLocation>
</comment>
<dbReference type="PROSITE" id="PS01128">
    <property type="entry name" value="SHIKIMATE_KINASE"/>
    <property type="match status" value="1"/>
</dbReference>
<evidence type="ECO:0000256" key="4">
    <source>
        <dbReference type="ARBA" id="ARBA00022605"/>
    </source>
</evidence>
<comment type="caution">
    <text evidence="11">Lacks conserved residue(s) required for the propagation of feature annotation.</text>
</comment>
<sequence>MPERVFLIGPMGSGKTTVGRQLARRLGMDFLDLDLELQARCGVEVAVIFEIEGESGFRQRESALLDELSRRDGLVLATGGGSVLSAENRRMLTERGLVVYLQTSVDQQLKRLERDKQRPLLQAPDRRQRLTELAEQRDPIYLSCADLVVRSSSISPPAMAANVARRIRQHIDGAQVS</sequence>
<feature type="binding site" evidence="11">
    <location>
        <position position="34"/>
    </location>
    <ligand>
        <name>substrate</name>
    </ligand>
</feature>
<dbReference type="AlphaFoldDB" id="A0A3E1K7L5"/>
<feature type="binding site" evidence="11">
    <location>
        <position position="137"/>
    </location>
    <ligand>
        <name>substrate</name>
    </ligand>
</feature>
<dbReference type="GO" id="GO:0004765">
    <property type="term" value="F:shikimate kinase activity"/>
    <property type="evidence" value="ECO:0007669"/>
    <property type="project" value="UniProtKB-UniRule"/>
</dbReference>
<comment type="function">
    <text evidence="11">Catalyzes the specific phosphorylation of the 3-hydroxyl group of shikimic acid using ATP as a cosubstrate.</text>
</comment>
<evidence type="ECO:0000256" key="11">
    <source>
        <dbReference type="HAMAP-Rule" id="MF_00109"/>
    </source>
</evidence>
<dbReference type="GO" id="GO:0009073">
    <property type="term" value="P:aromatic amino acid family biosynthetic process"/>
    <property type="evidence" value="ECO:0007669"/>
    <property type="project" value="UniProtKB-KW"/>
</dbReference>
<gene>
    <name evidence="11 13" type="primary">aroK</name>
    <name evidence="13" type="ORF">DZC52_10700</name>
</gene>
<dbReference type="GO" id="GO:0000287">
    <property type="term" value="F:magnesium ion binding"/>
    <property type="evidence" value="ECO:0007669"/>
    <property type="project" value="UniProtKB-UniRule"/>
</dbReference>
<dbReference type="EC" id="2.7.1.71" evidence="3 11"/>
<dbReference type="PRINTS" id="PR01100">
    <property type="entry name" value="SHIKIMTKNASE"/>
</dbReference>
<dbReference type="Pfam" id="PF01202">
    <property type="entry name" value="SKI"/>
    <property type="match status" value="1"/>
</dbReference>
<dbReference type="InterPro" id="IPR031322">
    <property type="entry name" value="Shikimate/glucono_kinase"/>
</dbReference>
<evidence type="ECO:0000256" key="7">
    <source>
        <dbReference type="ARBA" id="ARBA00022777"/>
    </source>
</evidence>
<dbReference type="RefSeq" id="WP_116651215.1">
    <property type="nucleotide sequence ID" value="NZ_QUZK01000041.1"/>
</dbReference>
<keyword evidence="14" id="KW-1185">Reference proteome</keyword>
<keyword evidence="7 11" id="KW-0418">Kinase</keyword>
<evidence type="ECO:0000256" key="6">
    <source>
        <dbReference type="ARBA" id="ARBA00022741"/>
    </source>
</evidence>
<keyword evidence="11" id="KW-0460">Magnesium</keyword>
<comment type="subunit">
    <text evidence="11">Monomer.</text>
</comment>
<feature type="binding site" evidence="11">
    <location>
        <begin position="12"/>
        <end position="17"/>
    </location>
    <ligand>
        <name>ATP</name>
        <dbReference type="ChEBI" id="CHEBI:30616"/>
    </ligand>
</feature>
<evidence type="ECO:0000256" key="2">
    <source>
        <dbReference type="ARBA" id="ARBA00006997"/>
    </source>
</evidence>
<proteinExistence type="inferred from homology"/>
<dbReference type="GO" id="GO:0005829">
    <property type="term" value="C:cytosol"/>
    <property type="evidence" value="ECO:0007669"/>
    <property type="project" value="TreeGrafter"/>
</dbReference>
<dbReference type="HAMAP" id="MF_00109">
    <property type="entry name" value="Shikimate_kinase"/>
    <property type="match status" value="1"/>
</dbReference>
<evidence type="ECO:0000256" key="5">
    <source>
        <dbReference type="ARBA" id="ARBA00022679"/>
    </source>
</evidence>
<accession>A0A3E1K7L5</accession>
<comment type="similarity">
    <text evidence="2 11">Belongs to the shikimate kinase family.</text>
</comment>
<dbReference type="SMART" id="SM00382">
    <property type="entry name" value="AAA"/>
    <property type="match status" value="1"/>
</dbReference>
<keyword evidence="5 11" id="KW-0808">Transferase</keyword>
<reference evidence="13 14" key="1">
    <citation type="submission" date="2018-08" db="EMBL/GenBank/DDBJ databases">
        <title>Wenzhouxiangella salilacus sp. nov., a novel bacterium isolated from a saline lake in Xinjiang Province, China.</title>
        <authorList>
            <person name="Han S."/>
        </authorList>
    </citation>
    <scope>NUCLEOTIDE SEQUENCE [LARGE SCALE GENOMIC DNA]</scope>
    <source>
        <strain evidence="13 14">XDB06</strain>
    </source>
</reference>
<dbReference type="EMBL" id="QUZK01000041">
    <property type="protein sequence ID" value="RFF29981.1"/>
    <property type="molecule type" value="Genomic_DNA"/>
</dbReference>
<name>A0A3E1K7L5_9GAMM</name>
<keyword evidence="8 11" id="KW-0067">ATP-binding</keyword>
<dbReference type="GO" id="GO:0009423">
    <property type="term" value="P:chorismate biosynthetic process"/>
    <property type="evidence" value="ECO:0007669"/>
    <property type="project" value="UniProtKB-UniRule"/>
</dbReference>
<evidence type="ECO:0000256" key="1">
    <source>
        <dbReference type="ARBA" id="ARBA00004842"/>
    </source>
</evidence>
<dbReference type="Proteomes" id="UP000260351">
    <property type="component" value="Unassembled WGS sequence"/>
</dbReference>
<keyword evidence="6 11" id="KW-0547">Nucleotide-binding</keyword>
<protein>
    <recommendedName>
        <fullName evidence="3 11">Shikimate kinase</fullName>
        <shortName evidence="11">SK</shortName>
        <ecNumber evidence="3 11">2.7.1.71</ecNumber>
    </recommendedName>
</protein>
<dbReference type="InterPro" id="IPR000623">
    <property type="entry name" value="Shikimate_kinase/TSH1"/>
</dbReference>
<dbReference type="NCBIfam" id="NF003456">
    <property type="entry name" value="PRK05057.1"/>
    <property type="match status" value="1"/>
</dbReference>
<dbReference type="OrthoDB" id="9800332at2"/>
<dbReference type="UniPathway" id="UPA00053">
    <property type="reaction ID" value="UER00088"/>
</dbReference>
<comment type="caution">
    <text evidence="13">The sequence shown here is derived from an EMBL/GenBank/DDBJ whole genome shotgun (WGS) entry which is preliminary data.</text>
</comment>
<evidence type="ECO:0000256" key="8">
    <source>
        <dbReference type="ARBA" id="ARBA00022840"/>
    </source>
</evidence>
<feature type="binding site" evidence="11">
    <location>
        <position position="16"/>
    </location>
    <ligand>
        <name>Mg(2+)</name>
        <dbReference type="ChEBI" id="CHEBI:18420"/>
    </ligand>
</feature>